<dbReference type="EMBL" id="JBHSYQ010000006">
    <property type="protein sequence ID" value="MFC6998689.1"/>
    <property type="molecule type" value="Genomic_DNA"/>
</dbReference>
<sequence length="297" mass="33184">MKFSSANTLLVTFLLLANHSFAQNTPSSCETKLKTYKDWKETAQTQWSLFLKSQNSGSLQYIGAFHSTDPTHQQFTQIKEAWNQQKPTLVFFEGPDRGTAASETETIQKLGESGFVRYLAKANGVKTQSLEMSPQQEIDQLVASGKFTPEQVKLFFVLREASRLRDRKGLKGEQLTEAVAQLLVKVNTVIRGYEKVIPDVPALQEAFGKYWASPANWQEVPAAWFDPLGDGQKTGGKFTNEINRLNSEHRNLHMYRLLSAAVLKGEHVLAVVGRNHVPMQADALQCALGISTPQTKK</sequence>
<proteinExistence type="predicted"/>
<keyword evidence="3" id="KW-1185">Reference proteome</keyword>
<evidence type="ECO:0000256" key="1">
    <source>
        <dbReference type="SAM" id="SignalP"/>
    </source>
</evidence>
<name>A0ABW2DLR3_9BACT</name>
<reference evidence="3" key="1">
    <citation type="journal article" date="2019" name="Int. J. Syst. Evol. Microbiol.">
        <title>The Global Catalogue of Microorganisms (GCM) 10K type strain sequencing project: providing services to taxonomists for standard genome sequencing and annotation.</title>
        <authorList>
            <consortium name="The Broad Institute Genomics Platform"/>
            <consortium name="The Broad Institute Genome Sequencing Center for Infectious Disease"/>
            <person name="Wu L."/>
            <person name="Ma J."/>
        </authorList>
    </citation>
    <scope>NUCLEOTIDE SEQUENCE [LARGE SCALE GENOMIC DNA]</scope>
    <source>
        <strain evidence="3">CGMCC 4.7393</strain>
    </source>
</reference>
<gene>
    <name evidence="2" type="ORF">ACFQHR_13710</name>
</gene>
<dbReference type="RefSeq" id="WP_066623584.1">
    <property type="nucleotide sequence ID" value="NZ_JBHSYQ010000006.1"/>
</dbReference>
<keyword evidence="1" id="KW-0732">Signal</keyword>
<protein>
    <recommendedName>
        <fullName evidence="4">TraB/GumN family protein</fullName>
    </recommendedName>
</protein>
<organism evidence="2 3">
    <name type="scientific">Rufibacter roseus</name>
    <dbReference type="NCBI Taxonomy" id="1567108"/>
    <lineage>
        <taxon>Bacteria</taxon>
        <taxon>Pseudomonadati</taxon>
        <taxon>Bacteroidota</taxon>
        <taxon>Cytophagia</taxon>
        <taxon>Cytophagales</taxon>
        <taxon>Hymenobacteraceae</taxon>
        <taxon>Rufibacter</taxon>
    </lineage>
</organism>
<feature type="signal peptide" evidence="1">
    <location>
        <begin position="1"/>
        <end position="22"/>
    </location>
</feature>
<feature type="chain" id="PRO_5045418212" description="TraB/GumN family protein" evidence="1">
    <location>
        <begin position="23"/>
        <end position="297"/>
    </location>
</feature>
<accession>A0ABW2DLR3</accession>
<evidence type="ECO:0000313" key="2">
    <source>
        <dbReference type="EMBL" id="MFC6998689.1"/>
    </source>
</evidence>
<dbReference type="Proteomes" id="UP001596405">
    <property type="component" value="Unassembled WGS sequence"/>
</dbReference>
<evidence type="ECO:0000313" key="3">
    <source>
        <dbReference type="Proteomes" id="UP001596405"/>
    </source>
</evidence>
<evidence type="ECO:0008006" key="4">
    <source>
        <dbReference type="Google" id="ProtNLM"/>
    </source>
</evidence>
<comment type="caution">
    <text evidence="2">The sequence shown here is derived from an EMBL/GenBank/DDBJ whole genome shotgun (WGS) entry which is preliminary data.</text>
</comment>